<evidence type="ECO:0000313" key="1">
    <source>
        <dbReference type="EMBL" id="AWI31407.1"/>
    </source>
</evidence>
<dbReference type="Proteomes" id="UP000244900">
    <property type="component" value="Chromosome"/>
</dbReference>
<dbReference type="KEGG" id="stir:DDW44_23450"/>
<proteinExistence type="predicted"/>
<protein>
    <submittedName>
        <fullName evidence="1">Uncharacterized protein</fullName>
    </submittedName>
</protein>
<reference evidence="1 2" key="1">
    <citation type="submission" date="2018-05" db="EMBL/GenBank/DDBJ databases">
        <title>Complete genome sequence of sponge-derived Streptomyces sp. HNM0039.</title>
        <authorList>
            <person name="Huang X."/>
            <person name="Zhou S."/>
        </authorList>
    </citation>
    <scope>NUCLEOTIDE SEQUENCE [LARGE SCALE GENOMIC DNA]</scope>
    <source>
        <strain evidence="1 2">HNM0039</strain>
    </source>
</reference>
<evidence type="ECO:0000313" key="2">
    <source>
        <dbReference type="Proteomes" id="UP000244900"/>
    </source>
</evidence>
<keyword evidence="2" id="KW-1185">Reference proteome</keyword>
<sequence length="92" mass="10163">MDDLLVLNLSEGGQPFEEGDGSGAGIVLTEWRPPRLERIAVRAERLKEGSHRVFLEAQPFSHPSCRSIGPQAGLQAVQRLVQFRPQMPDGVE</sequence>
<organism evidence="1 2">
    <name type="scientific">Streptomyces tirandamycinicus</name>
    <dbReference type="NCBI Taxonomy" id="2174846"/>
    <lineage>
        <taxon>Bacteria</taxon>
        <taxon>Bacillati</taxon>
        <taxon>Actinomycetota</taxon>
        <taxon>Actinomycetes</taxon>
        <taxon>Kitasatosporales</taxon>
        <taxon>Streptomycetaceae</taxon>
        <taxon>Streptomyces</taxon>
    </lineage>
</organism>
<name>A0A2S1SYU1_9ACTN</name>
<accession>A0A2S1SYU1</accession>
<dbReference type="AlphaFoldDB" id="A0A2S1SYU1"/>
<dbReference type="EMBL" id="CP029188">
    <property type="protein sequence ID" value="AWI31407.1"/>
    <property type="molecule type" value="Genomic_DNA"/>
</dbReference>
<gene>
    <name evidence="1" type="ORF">DDW44_23450</name>
</gene>